<feature type="binding site" evidence="2">
    <location>
        <position position="101"/>
    </location>
    <ligand>
        <name>Fe cation</name>
        <dbReference type="ChEBI" id="CHEBI:24875"/>
    </ligand>
</feature>
<dbReference type="InterPro" id="IPR041602">
    <property type="entry name" value="Quercetinase_C"/>
</dbReference>
<dbReference type="Gene3D" id="2.60.120.10">
    <property type="entry name" value="Jelly Rolls"/>
    <property type="match status" value="2"/>
</dbReference>
<evidence type="ECO:0000259" key="4">
    <source>
        <dbReference type="Pfam" id="PF02678"/>
    </source>
</evidence>
<dbReference type="OrthoDB" id="321327at2"/>
<dbReference type="PANTHER" id="PTHR43212:SF3">
    <property type="entry name" value="QUERCETIN 2,3-DIOXYGENASE"/>
    <property type="match status" value="1"/>
</dbReference>
<dbReference type="PIRSF" id="PIRSF006232">
    <property type="entry name" value="Pirin"/>
    <property type="match status" value="1"/>
</dbReference>
<comment type="similarity">
    <text evidence="1 3">Belongs to the pirin family.</text>
</comment>
<dbReference type="RefSeq" id="WP_125082245.1">
    <property type="nucleotide sequence ID" value="NZ_CP034248.1"/>
</dbReference>
<sequence>MIKVVTAEERHTSDKGAVHSEFSFSFSDYDDPSNAHFGCLLALNDNVVQPGQGLASHPHHDLEIVTYVVSGTLRHEDDLGNKRDLAAGSVQVISAGEGIRHSESNPSDTEPVRFIQMWFLPAQRNLKPDWSSGWFPWQDRRGCLKPLVAPLPLKGGLRINQDVQLYIPTLDTAEELTVPSGDGRRKHLFMLSGHIDLHCGQQKFALRPGDAARIRNAEELTVRGTGSDGAAEFILIDLP</sequence>
<keyword evidence="2" id="KW-0408">Iron</keyword>
<dbReference type="Proteomes" id="UP000273145">
    <property type="component" value="Chromosome"/>
</dbReference>
<evidence type="ECO:0000313" key="7">
    <source>
        <dbReference type="Proteomes" id="UP000273145"/>
    </source>
</evidence>
<evidence type="ECO:0000313" key="6">
    <source>
        <dbReference type="EMBL" id="AZK46176.1"/>
    </source>
</evidence>
<dbReference type="InterPro" id="IPR011051">
    <property type="entry name" value="RmlC_Cupin_sf"/>
</dbReference>
<accession>A0A3S8RT72</accession>
<dbReference type="CDD" id="cd02910">
    <property type="entry name" value="cupin_Yhhw_N"/>
    <property type="match status" value="1"/>
</dbReference>
<feature type="binding site" evidence="2">
    <location>
        <position position="59"/>
    </location>
    <ligand>
        <name>Fe cation</name>
        <dbReference type="ChEBI" id="CHEBI:24875"/>
    </ligand>
</feature>
<dbReference type="InterPro" id="IPR003829">
    <property type="entry name" value="Pirin_N_dom"/>
</dbReference>
<dbReference type="Pfam" id="PF02678">
    <property type="entry name" value="Pirin"/>
    <property type="match status" value="1"/>
</dbReference>
<reference evidence="6 7" key="1">
    <citation type="submission" date="2018-11" db="EMBL/GenBank/DDBJ databases">
        <title>Genome sequencing of Paenibacillus lentus DSM25539(T).</title>
        <authorList>
            <person name="Kook J.-K."/>
            <person name="Park S.-N."/>
            <person name="Lim Y.K."/>
        </authorList>
    </citation>
    <scope>NUCLEOTIDE SEQUENCE [LARGE SCALE GENOMIC DNA]</scope>
    <source>
        <strain evidence="6 7">DSM 25539</strain>
    </source>
</reference>
<dbReference type="AlphaFoldDB" id="A0A3S8RT72"/>
<organism evidence="6 7">
    <name type="scientific">Paenibacillus lentus</name>
    <dbReference type="NCBI Taxonomy" id="1338368"/>
    <lineage>
        <taxon>Bacteria</taxon>
        <taxon>Bacillati</taxon>
        <taxon>Bacillota</taxon>
        <taxon>Bacilli</taxon>
        <taxon>Bacillales</taxon>
        <taxon>Paenibacillaceae</taxon>
        <taxon>Paenibacillus</taxon>
    </lineage>
</organism>
<feature type="binding site" evidence="2">
    <location>
        <position position="103"/>
    </location>
    <ligand>
        <name>Fe cation</name>
        <dbReference type="ChEBI" id="CHEBI:24875"/>
    </ligand>
</feature>
<keyword evidence="7" id="KW-1185">Reference proteome</keyword>
<protein>
    <submittedName>
        <fullName evidence="6">Pirin family protein</fullName>
    </submittedName>
</protein>
<dbReference type="KEGG" id="plen:EIM92_08195"/>
<feature type="domain" description="Pirin N-terminal" evidence="4">
    <location>
        <begin position="13"/>
        <end position="118"/>
    </location>
</feature>
<dbReference type="GO" id="GO:0046872">
    <property type="term" value="F:metal ion binding"/>
    <property type="evidence" value="ECO:0007669"/>
    <property type="project" value="UniProtKB-KW"/>
</dbReference>
<gene>
    <name evidence="6" type="ORF">EIM92_08195</name>
</gene>
<dbReference type="SUPFAM" id="SSF51182">
    <property type="entry name" value="RmlC-like cupins"/>
    <property type="match status" value="1"/>
</dbReference>
<dbReference type="PANTHER" id="PTHR43212">
    <property type="entry name" value="QUERCETIN 2,3-DIOXYGENASE"/>
    <property type="match status" value="1"/>
</dbReference>
<name>A0A3S8RT72_9BACL</name>
<evidence type="ECO:0000259" key="5">
    <source>
        <dbReference type="Pfam" id="PF17954"/>
    </source>
</evidence>
<dbReference type="InterPro" id="IPR014710">
    <property type="entry name" value="RmlC-like_jellyroll"/>
</dbReference>
<evidence type="ECO:0000256" key="1">
    <source>
        <dbReference type="ARBA" id="ARBA00008416"/>
    </source>
</evidence>
<comment type="cofactor">
    <cofactor evidence="2">
        <name>Fe cation</name>
        <dbReference type="ChEBI" id="CHEBI:24875"/>
    </cofactor>
    <text evidence="2">Binds 1 Fe cation per subunit.</text>
</comment>
<dbReference type="Pfam" id="PF17954">
    <property type="entry name" value="Pirin_C_2"/>
    <property type="match status" value="1"/>
</dbReference>
<feature type="binding site" evidence="2">
    <location>
        <position position="57"/>
    </location>
    <ligand>
        <name>Fe cation</name>
        <dbReference type="ChEBI" id="CHEBI:24875"/>
    </ligand>
</feature>
<dbReference type="EMBL" id="CP034248">
    <property type="protein sequence ID" value="AZK46176.1"/>
    <property type="molecule type" value="Genomic_DNA"/>
</dbReference>
<proteinExistence type="inferred from homology"/>
<feature type="domain" description="Quercetin 2,3-dioxygenase C-terminal cupin" evidence="5">
    <location>
        <begin position="150"/>
        <end position="238"/>
    </location>
</feature>
<keyword evidence="2" id="KW-0479">Metal-binding</keyword>
<dbReference type="InterPro" id="IPR012093">
    <property type="entry name" value="Pirin"/>
</dbReference>
<evidence type="ECO:0000256" key="2">
    <source>
        <dbReference type="PIRSR" id="PIRSR006232-1"/>
    </source>
</evidence>
<evidence type="ECO:0000256" key="3">
    <source>
        <dbReference type="RuleBase" id="RU003457"/>
    </source>
</evidence>